<dbReference type="AlphaFoldDB" id="A0AAV4VUM5"/>
<accession>A0AAV4VUM5</accession>
<protein>
    <submittedName>
        <fullName evidence="1">Uncharacterized protein</fullName>
    </submittedName>
</protein>
<proteinExistence type="predicted"/>
<gene>
    <name evidence="1" type="ORF">CEXT_161811</name>
</gene>
<dbReference type="EMBL" id="BPLR01015116">
    <property type="protein sequence ID" value="GIY73693.1"/>
    <property type="molecule type" value="Genomic_DNA"/>
</dbReference>
<reference evidence="1 2" key="1">
    <citation type="submission" date="2021-06" db="EMBL/GenBank/DDBJ databases">
        <title>Caerostris extrusa draft genome.</title>
        <authorList>
            <person name="Kono N."/>
            <person name="Arakawa K."/>
        </authorList>
    </citation>
    <scope>NUCLEOTIDE SEQUENCE [LARGE SCALE GENOMIC DNA]</scope>
</reference>
<evidence type="ECO:0000313" key="2">
    <source>
        <dbReference type="Proteomes" id="UP001054945"/>
    </source>
</evidence>
<keyword evidence="2" id="KW-1185">Reference proteome</keyword>
<dbReference type="Proteomes" id="UP001054945">
    <property type="component" value="Unassembled WGS sequence"/>
</dbReference>
<comment type="caution">
    <text evidence="1">The sequence shown here is derived from an EMBL/GenBank/DDBJ whole genome shotgun (WGS) entry which is preliminary data.</text>
</comment>
<evidence type="ECO:0000313" key="1">
    <source>
        <dbReference type="EMBL" id="GIY73693.1"/>
    </source>
</evidence>
<sequence>MGRSENSSRDLLIPCNELRQTNRICNPVEETVQINPLKGILDGSMLLRVILEYQKEFTLRLQTFPTEYLSQSTPLQRSHHTNP</sequence>
<name>A0AAV4VUM5_CAEEX</name>
<organism evidence="1 2">
    <name type="scientific">Caerostris extrusa</name>
    <name type="common">Bark spider</name>
    <name type="synonym">Caerostris bankana</name>
    <dbReference type="NCBI Taxonomy" id="172846"/>
    <lineage>
        <taxon>Eukaryota</taxon>
        <taxon>Metazoa</taxon>
        <taxon>Ecdysozoa</taxon>
        <taxon>Arthropoda</taxon>
        <taxon>Chelicerata</taxon>
        <taxon>Arachnida</taxon>
        <taxon>Araneae</taxon>
        <taxon>Araneomorphae</taxon>
        <taxon>Entelegynae</taxon>
        <taxon>Araneoidea</taxon>
        <taxon>Araneidae</taxon>
        <taxon>Caerostris</taxon>
    </lineage>
</organism>